<dbReference type="AlphaFoldDB" id="A0A0V0UEF6"/>
<evidence type="ECO:0000313" key="2">
    <source>
        <dbReference type="EMBL" id="KRX49641.1"/>
    </source>
</evidence>
<evidence type="ECO:0000256" key="1">
    <source>
        <dbReference type="SAM" id="Phobius"/>
    </source>
</evidence>
<keyword evidence="1" id="KW-1133">Transmembrane helix</keyword>
<dbReference type="EMBL" id="JYDJ01000014">
    <property type="protein sequence ID" value="KRX49641.1"/>
    <property type="molecule type" value="Genomic_DNA"/>
</dbReference>
<comment type="caution">
    <text evidence="2">The sequence shown here is derived from an EMBL/GenBank/DDBJ whole genome shotgun (WGS) entry which is preliminary data.</text>
</comment>
<proteinExistence type="predicted"/>
<feature type="transmembrane region" description="Helical" evidence="1">
    <location>
        <begin position="31"/>
        <end position="49"/>
    </location>
</feature>
<reference evidence="2 3" key="1">
    <citation type="submission" date="2015-01" db="EMBL/GenBank/DDBJ databases">
        <title>Evolution of Trichinella species and genotypes.</title>
        <authorList>
            <person name="Korhonen P.K."/>
            <person name="Edoardo P."/>
            <person name="Giuseppe L.R."/>
            <person name="Gasser R.B."/>
        </authorList>
    </citation>
    <scope>NUCLEOTIDE SEQUENCE [LARGE SCALE GENOMIC DNA]</scope>
    <source>
        <strain evidence="2">ISS417</strain>
    </source>
</reference>
<protein>
    <submittedName>
        <fullName evidence="2">Uncharacterized protein</fullName>
    </submittedName>
</protein>
<keyword evidence="3" id="KW-1185">Reference proteome</keyword>
<keyword evidence="1" id="KW-0812">Transmembrane</keyword>
<dbReference type="OrthoDB" id="10513722at2759"/>
<sequence length="99" mass="11467">MIIDAVLPFGEKFFSQSHCNLFHYLTFNARHWFVIVGYFLNFAFSRLTCTWMKGTIFIQKQEQPVISVLISLLREGIIEALCKCCKGKIEVKNHIPILA</sequence>
<keyword evidence="1" id="KW-0472">Membrane</keyword>
<name>A0A0V0UEF6_9BILA</name>
<organism evidence="2 3">
    <name type="scientific">Trichinella murrelli</name>
    <dbReference type="NCBI Taxonomy" id="144512"/>
    <lineage>
        <taxon>Eukaryota</taxon>
        <taxon>Metazoa</taxon>
        <taxon>Ecdysozoa</taxon>
        <taxon>Nematoda</taxon>
        <taxon>Enoplea</taxon>
        <taxon>Dorylaimia</taxon>
        <taxon>Trichinellida</taxon>
        <taxon>Trichinellidae</taxon>
        <taxon>Trichinella</taxon>
    </lineage>
</organism>
<gene>
    <name evidence="2" type="ORF">T05_10653</name>
</gene>
<accession>A0A0V0UEF6</accession>
<dbReference type="Proteomes" id="UP000055048">
    <property type="component" value="Unassembled WGS sequence"/>
</dbReference>
<evidence type="ECO:0000313" key="3">
    <source>
        <dbReference type="Proteomes" id="UP000055048"/>
    </source>
</evidence>